<evidence type="ECO:0000313" key="1">
    <source>
        <dbReference type="EMBL" id="SBW27096.1"/>
    </source>
</evidence>
<dbReference type="AlphaFoldDB" id="A0A1C3PBC3"/>
<protein>
    <submittedName>
        <fullName evidence="1">Uncharacterized protein</fullName>
    </submittedName>
</protein>
<dbReference type="EMBL" id="FLUV01002162">
    <property type="protein sequence ID" value="SBW27096.1"/>
    <property type="molecule type" value="Genomic_DNA"/>
</dbReference>
<keyword evidence="2" id="KW-1185">Reference proteome</keyword>
<dbReference type="Proteomes" id="UP000199013">
    <property type="component" value="Unassembled WGS sequence"/>
</dbReference>
<reference evidence="2" key="1">
    <citation type="submission" date="2016-02" db="EMBL/GenBank/DDBJ databases">
        <authorList>
            <person name="Wibberg D."/>
        </authorList>
    </citation>
    <scope>NUCLEOTIDE SEQUENCE [LARGE SCALE GENOMIC DNA]</scope>
</reference>
<name>A0A1C3PBC3_9ACTN</name>
<evidence type="ECO:0000313" key="2">
    <source>
        <dbReference type="Proteomes" id="UP000199013"/>
    </source>
</evidence>
<accession>A0A1C3PBC3</accession>
<gene>
    <name evidence="1" type="ORF">FDG2_5152</name>
</gene>
<organism evidence="1 2">
    <name type="scientific">Candidatus Protofrankia californiensis</name>
    <dbReference type="NCBI Taxonomy" id="1839754"/>
    <lineage>
        <taxon>Bacteria</taxon>
        <taxon>Bacillati</taxon>
        <taxon>Actinomycetota</taxon>
        <taxon>Actinomycetes</taxon>
        <taxon>Frankiales</taxon>
        <taxon>Frankiaceae</taxon>
        <taxon>Protofrankia</taxon>
    </lineage>
</organism>
<sequence>MGVTWCLTWAFGGFHVSEFLTADGEAHSGRPADWVVSWEAWDVD</sequence>
<proteinExistence type="predicted"/>